<dbReference type="EMBL" id="JBANQN010000009">
    <property type="protein sequence ID" value="KAK6779808.1"/>
    <property type="molecule type" value="Genomic_DNA"/>
</dbReference>
<dbReference type="Proteomes" id="UP001371456">
    <property type="component" value="Unassembled WGS sequence"/>
</dbReference>
<organism evidence="1 2">
    <name type="scientific">Solanum bulbocastanum</name>
    <name type="common">Wild potato</name>
    <dbReference type="NCBI Taxonomy" id="147425"/>
    <lineage>
        <taxon>Eukaryota</taxon>
        <taxon>Viridiplantae</taxon>
        <taxon>Streptophyta</taxon>
        <taxon>Embryophyta</taxon>
        <taxon>Tracheophyta</taxon>
        <taxon>Spermatophyta</taxon>
        <taxon>Magnoliopsida</taxon>
        <taxon>eudicotyledons</taxon>
        <taxon>Gunneridae</taxon>
        <taxon>Pentapetalae</taxon>
        <taxon>asterids</taxon>
        <taxon>lamiids</taxon>
        <taxon>Solanales</taxon>
        <taxon>Solanaceae</taxon>
        <taxon>Solanoideae</taxon>
        <taxon>Solaneae</taxon>
        <taxon>Solanum</taxon>
    </lineage>
</organism>
<comment type="caution">
    <text evidence="1">The sequence shown here is derived from an EMBL/GenBank/DDBJ whole genome shotgun (WGS) entry which is preliminary data.</text>
</comment>
<proteinExistence type="predicted"/>
<keyword evidence="2" id="KW-1185">Reference proteome</keyword>
<gene>
    <name evidence="1" type="ORF">RDI58_021992</name>
</gene>
<evidence type="ECO:0000313" key="2">
    <source>
        <dbReference type="Proteomes" id="UP001371456"/>
    </source>
</evidence>
<name>A0AAN8T195_SOLBU</name>
<reference evidence="1 2" key="1">
    <citation type="submission" date="2024-02" db="EMBL/GenBank/DDBJ databases">
        <title>de novo genome assembly of Solanum bulbocastanum strain 11H21.</title>
        <authorList>
            <person name="Hosaka A.J."/>
        </authorList>
    </citation>
    <scope>NUCLEOTIDE SEQUENCE [LARGE SCALE GENOMIC DNA]</scope>
    <source>
        <tissue evidence="1">Young leaves</tissue>
    </source>
</reference>
<evidence type="ECO:0000313" key="1">
    <source>
        <dbReference type="EMBL" id="KAK6779808.1"/>
    </source>
</evidence>
<accession>A0AAN8T195</accession>
<dbReference type="AlphaFoldDB" id="A0AAN8T195"/>
<sequence>MNIDGIVENEVVSDLNEDDLNLNGVDTDLLGAETCQNEVDTYLPNSDTYVNAIPNEDKSDVDEELRSFREKKEKQKKLLSLEEESNT</sequence>
<protein>
    <submittedName>
        <fullName evidence="1">Uncharacterized protein</fullName>
    </submittedName>
</protein>